<evidence type="ECO:0000256" key="1">
    <source>
        <dbReference type="SAM" id="MobiDB-lite"/>
    </source>
</evidence>
<dbReference type="Proteomes" id="UP000887561">
    <property type="component" value="Unplaced"/>
</dbReference>
<evidence type="ECO:0000313" key="2">
    <source>
        <dbReference type="Proteomes" id="UP000887561"/>
    </source>
</evidence>
<name>A0A915LJN4_MELJA</name>
<organism evidence="2 3">
    <name type="scientific">Meloidogyne javanica</name>
    <name type="common">Root-knot nematode worm</name>
    <dbReference type="NCBI Taxonomy" id="6303"/>
    <lineage>
        <taxon>Eukaryota</taxon>
        <taxon>Metazoa</taxon>
        <taxon>Ecdysozoa</taxon>
        <taxon>Nematoda</taxon>
        <taxon>Chromadorea</taxon>
        <taxon>Rhabditida</taxon>
        <taxon>Tylenchina</taxon>
        <taxon>Tylenchomorpha</taxon>
        <taxon>Tylenchoidea</taxon>
        <taxon>Meloidogynidae</taxon>
        <taxon>Meloidogyninae</taxon>
        <taxon>Meloidogyne</taxon>
        <taxon>Meloidogyne incognita group</taxon>
    </lineage>
</organism>
<dbReference type="AlphaFoldDB" id="A0A915LJN4"/>
<feature type="region of interest" description="Disordered" evidence="1">
    <location>
        <begin position="179"/>
        <end position="206"/>
    </location>
</feature>
<dbReference type="WBParaSite" id="scaffold131_cov180.g341">
    <property type="protein sequence ID" value="scaffold131_cov180.g341"/>
    <property type="gene ID" value="scaffold131_cov180.g341"/>
</dbReference>
<evidence type="ECO:0000313" key="3">
    <source>
        <dbReference type="WBParaSite" id="scaffold131_cov180.g341"/>
    </source>
</evidence>
<reference evidence="3" key="1">
    <citation type="submission" date="2022-11" db="UniProtKB">
        <authorList>
            <consortium name="WormBaseParasite"/>
        </authorList>
    </citation>
    <scope>IDENTIFICATION</scope>
</reference>
<proteinExistence type="predicted"/>
<protein>
    <submittedName>
        <fullName evidence="3">Uncharacterized protein</fullName>
    </submittedName>
</protein>
<sequence length="206" mass="22902">MGLKEVPTLSALQTCVNERFGKCLVATEFDVAFGRRGDLMLYNVHILGEPRIWYCASAKNKAERTASITINFDPKAFPGWRVSSAHACGGQNALDYDQHAKYCHTEKVLRKAEQWEITDGAHKDDFKYLFTLNILPLHIVPKHSSHRQRVELNNKLDGNKGPKCEMSLRLSGSRFKLFDGSTPVGSDPPVVQTGPDGSTDPLAETT</sequence>
<accession>A0A915LJN4</accession>
<keyword evidence="2" id="KW-1185">Reference proteome</keyword>